<dbReference type="AlphaFoldDB" id="K6V3R3"/>
<reference evidence="2 3" key="1">
    <citation type="journal article" date="2012" name="Nat. Genet.">
        <title>Plasmodium cynomolgi genome sequences provide insight into Plasmodium vivax and the monkey malaria clade.</title>
        <authorList>
            <person name="Tachibana S."/>
            <person name="Sullivan S.A."/>
            <person name="Kawai S."/>
            <person name="Nakamura S."/>
            <person name="Kim H.R."/>
            <person name="Goto N."/>
            <person name="Arisue N."/>
            <person name="Palacpac N.M.Q."/>
            <person name="Honma H."/>
            <person name="Yagi M."/>
            <person name="Tougan T."/>
            <person name="Katakai Y."/>
            <person name="Kaneko O."/>
            <person name="Mita T."/>
            <person name="Kita K."/>
            <person name="Yasutomi Y."/>
            <person name="Sutton P.L."/>
            <person name="Shakhbatyan R."/>
            <person name="Horii T."/>
            <person name="Yasunaga T."/>
            <person name="Barnwell J.W."/>
            <person name="Escalante A.A."/>
            <person name="Carlton J.M."/>
            <person name="Tanabe K."/>
        </authorList>
    </citation>
    <scope>NUCLEOTIDE SEQUENCE [LARGE SCALE GENOMIC DNA]</scope>
    <source>
        <strain evidence="2 3">B</strain>
    </source>
</reference>
<gene>
    <name evidence="2" type="ORF">PCYB_007440</name>
</gene>
<dbReference type="Proteomes" id="UP000006319">
    <property type="component" value="Unassembled WGS sequence"/>
</dbReference>
<dbReference type="KEGG" id="pcy:PCYB_007440"/>
<keyword evidence="1" id="KW-1133">Transmembrane helix</keyword>
<dbReference type="EMBL" id="DF158414">
    <property type="protein sequence ID" value="GAB69995.1"/>
    <property type="molecule type" value="Genomic_DNA"/>
</dbReference>
<name>K6V3R3_PLACD</name>
<dbReference type="PhylomeDB" id="K6V3R3"/>
<evidence type="ECO:0000313" key="3">
    <source>
        <dbReference type="Proteomes" id="UP000006319"/>
    </source>
</evidence>
<keyword evidence="1" id="KW-0812">Transmembrane</keyword>
<accession>K6V3R3</accession>
<dbReference type="GeneID" id="14696534"/>
<dbReference type="VEuPathDB" id="PlasmoDB:PCYB_007440"/>
<feature type="transmembrane region" description="Helical" evidence="1">
    <location>
        <begin position="127"/>
        <end position="149"/>
    </location>
</feature>
<proteinExistence type="predicted"/>
<dbReference type="RefSeq" id="XP_004228210.1">
    <property type="nucleotide sequence ID" value="XM_004228162.1"/>
</dbReference>
<dbReference type="OrthoDB" id="10417462at2759"/>
<feature type="non-terminal residue" evidence="2">
    <location>
        <position position="158"/>
    </location>
</feature>
<sequence length="158" mass="17988">MILHIFIDNVDTFESMLKKVNNPDVCSLKRYIYECIGIYKDMNWEYCSGRNYTEDENRKSCAIINKFNELYTSFISNEGVITHDFPTLSSSTSLFVLPGCPLEGNYYDSLFDETQVGTPITQGVSGAFGAMAGISSILALLYKVFIIYIQIYEQYLII</sequence>
<evidence type="ECO:0000313" key="2">
    <source>
        <dbReference type="EMBL" id="GAB69995.1"/>
    </source>
</evidence>
<evidence type="ECO:0000256" key="1">
    <source>
        <dbReference type="SAM" id="Phobius"/>
    </source>
</evidence>
<organism evidence="2 3">
    <name type="scientific">Plasmodium cynomolgi (strain B)</name>
    <dbReference type="NCBI Taxonomy" id="1120755"/>
    <lineage>
        <taxon>Eukaryota</taxon>
        <taxon>Sar</taxon>
        <taxon>Alveolata</taxon>
        <taxon>Apicomplexa</taxon>
        <taxon>Aconoidasida</taxon>
        <taxon>Haemosporida</taxon>
        <taxon>Plasmodiidae</taxon>
        <taxon>Plasmodium</taxon>
        <taxon>Plasmodium (Plasmodium)</taxon>
    </lineage>
</organism>
<protein>
    <submittedName>
        <fullName evidence="2">Uncharacterized protein</fullName>
    </submittedName>
</protein>
<keyword evidence="1" id="KW-0472">Membrane</keyword>
<keyword evidence="3" id="KW-1185">Reference proteome</keyword>